<keyword evidence="3" id="KW-1185">Reference proteome</keyword>
<keyword evidence="1" id="KW-0812">Transmembrane</keyword>
<protein>
    <recommendedName>
        <fullName evidence="4">Superinfection immunity protein</fullName>
    </recommendedName>
</protein>
<dbReference type="InterPro" id="IPR016410">
    <property type="entry name" value="Phage_imm"/>
</dbReference>
<comment type="caution">
    <text evidence="2">The sequence shown here is derived from an EMBL/GenBank/DDBJ whole genome shotgun (WGS) entry which is preliminary data.</text>
</comment>
<keyword evidence="1" id="KW-1133">Transmembrane helix</keyword>
<evidence type="ECO:0000313" key="2">
    <source>
        <dbReference type="EMBL" id="GGC40008.1"/>
    </source>
</evidence>
<dbReference type="Pfam" id="PF14373">
    <property type="entry name" value="Imm_superinfect"/>
    <property type="match status" value="1"/>
</dbReference>
<evidence type="ECO:0000256" key="1">
    <source>
        <dbReference type="SAM" id="Phobius"/>
    </source>
</evidence>
<evidence type="ECO:0008006" key="4">
    <source>
        <dbReference type="Google" id="ProtNLM"/>
    </source>
</evidence>
<gene>
    <name evidence="2" type="ORF">GCM10007207_26850</name>
</gene>
<name>A0ABQ1MG89_9PROT</name>
<proteinExistence type="predicted"/>
<feature type="transmembrane region" description="Helical" evidence="1">
    <location>
        <begin position="32"/>
        <end position="55"/>
    </location>
</feature>
<accession>A0ABQ1MG89</accession>
<dbReference type="Proteomes" id="UP000637769">
    <property type="component" value="Unassembled WGS sequence"/>
</dbReference>
<dbReference type="RefSeq" id="WP_188427338.1">
    <property type="nucleotide sequence ID" value="NZ_BMCH01000008.1"/>
</dbReference>
<feature type="transmembrane region" description="Helical" evidence="1">
    <location>
        <begin position="75"/>
        <end position="94"/>
    </location>
</feature>
<reference evidence="3" key="1">
    <citation type="journal article" date="2019" name="Int. J. Syst. Evol. Microbiol.">
        <title>The Global Catalogue of Microorganisms (GCM) 10K type strain sequencing project: providing services to taxonomists for standard genome sequencing and annotation.</title>
        <authorList>
            <consortium name="The Broad Institute Genomics Platform"/>
            <consortium name="The Broad Institute Genome Sequencing Center for Infectious Disease"/>
            <person name="Wu L."/>
            <person name="Ma J."/>
        </authorList>
    </citation>
    <scope>NUCLEOTIDE SEQUENCE [LARGE SCALE GENOMIC DNA]</scope>
    <source>
        <strain evidence="3">CCM 7132</strain>
    </source>
</reference>
<evidence type="ECO:0000313" key="3">
    <source>
        <dbReference type="Proteomes" id="UP000637769"/>
    </source>
</evidence>
<dbReference type="EMBL" id="BMCH01000008">
    <property type="protein sequence ID" value="GGC40008.1"/>
    <property type="molecule type" value="Genomic_DNA"/>
</dbReference>
<organism evidence="2 3">
    <name type="scientific">Asaia siamensis</name>
    <dbReference type="NCBI Taxonomy" id="110479"/>
    <lineage>
        <taxon>Bacteria</taxon>
        <taxon>Pseudomonadati</taxon>
        <taxon>Pseudomonadota</taxon>
        <taxon>Alphaproteobacteria</taxon>
        <taxon>Acetobacterales</taxon>
        <taxon>Acetobacteraceae</taxon>
        <taxon>Asaia</taxon>
    </lineage>
</organism>
<keyword evidence="1" id="KW-0472">Membrane</keyword>
<feature type="transmembrane region" description="Helical" evidence="1">
    <location>
        <begin position="6"/>
        <end position="25"/>
    </location>
</feature>
<sequence length="97" mass="10881">MKIYAWAGAFGIVFFLLPSLVAAVLRRSYLRQLFVCNLVTGLTFAGWLGTLSWALTNKPYPFDARKNPKTRLASLMFLGAFLIEVGAIVVGFYVHRH</sequence>